<dbReference type="GO" id="GO:0000323">
    <property type="term" value="C:lytic vacuole"/>
    <property type="evidence" value="ECO:0007669"/>
    <property type="project" value="TreeGrafter"/>
</dbReference>
<evidence type="ECO:0000256" key="1">
    <source>
        <dbReference type="ARBA" id="ARBA00009574"/>
    </source>
</evidence>
<protein>
    <recommendedName>
        <fullName evidence="2">Autophagy-related protein 14</fullName>
    </recommendedName>
</protein>
<dbReference type="GO" id="GO:0032991">
    <property type="term" value="C:protein-containing complex"/>
    <property type="evidence" value="ECO:0007669"/>
    <property type="project" value="UniProtKB-ARBA"/>
</dbReference>
<keyword evidence="3" id="KW-0175">Coiled coil</keyword>
<dbReference type="GO" id="GO:0005768">
    <property type="term" value="C:endosome"/>
    <property type="evidence" value="ECO:0007669"/>
    <property type="project" value="TreeGrafter"/>
</dbReference>
<dbReference type="InterPro" id="IPR018791">
    <property type="entry name" value="UV_resistance/autophagy_Atg14"/>
</dbReference>
<dbReference type="GO" id="GO:0035493">
    <property type="term" value="P:SNARE complex assembly"/>
    <property type="evidence" value="ECO:0007669"/>
    <property type="project" value="TreeGrafter"/>
</dbReference>
<keyword evidence="6" id="KW-1185">Reference proteome</keyword>
<evidence type="ECO:0000256" key="2">
    <source>
        <dbReference type="ARBA" id="ARBA00013807"/>
    </source>
</evidence>
<dbReference type="GO" id="GO:0000149">
    <property type="term" value="F:SNARE binding"/>
    <property type="evidence" value="ECO:0007669"/>
    <property type="project" value="TreeGrafter"/>
</dbReference>
<feature type="compositionally biased region" description="Low complexity" evidence="4">
    <location>
        <begin position="113"/>
        <end position="153"/>
    </location>
</feature>
<accession>A0A5C2SFX9</accession>
<evidence type="ECO:0000256" key="4">
    <source>
        <dbReference type="SAM" id="MobiDB-lite"/>
    </source>
</evidence>
<feature type="region of interest" description="Disordered" evidence="4">
    <location>
        <begin position="110"/>
        <end position="230"/>
    </location>
</feature>
<feature type="compositionally biased region" description="Pro residues" evidence="4">
    <location>
        <begin position="154"/>
        <end position="165"/>
    </location>
</feature>
<feature type="compositionally biased region" description="Low complexity" evidence="4">
    <location>
        <begin position="392"/>
        <end position="432"/>
    </location>
</feature>
<dbReference type="Proteomes" id="UP000313359">
    <property type="component" value="Unassembled WGS sequence"/>
</dbReference>
<dbReference type="EMBL" id="ML122260">
    <property type="protein sequence ID" value="RPD62167.1"/>
    <property type="molecule type" value="Genomic_DNA"/>
</dbReference>
<sequence length="589" mass="62330">MECQNCELKQRQFYCENCLRQHLLSLRLQTQHATADRDVHIASAQKSLATVVDPARLRRAEYKGREERVQEVWDGVNQLRSTNDDLRDRIQKLRSSLGTRRRTLAIATSTILHAHSSTPSTSASPPHAPISASPQAGRPISHRPNSSLSSQSSTPPPSSASPAPRPLSSASRPLSTNYFSSTSPQAVRSPLSVATTPPQSYSRPSLGSGLPSHPYGTTHGRAVSGSAPYGTPISMRGVDPVARQIEELQTQMSQLSDAIARARSGLVQELVEVFSVVEVGGRPPLGGKAGTKGEWTIGGLVLPVPGDIRRYPPDHINAVLTHTIHFVTLLAFYLGIKLPFEIVWSRSSTAPPSSSAKGNGLLGVGIPWIGAVRGGESGGWARWSTKQPLHVSSAPPAASSSSSTSSSASSSPSSFTRPTSHRASTTPATTQPSSPPSPGVPHPQRTTSLSGSLADSQLASAPPPSTSSSPGSAFTTALAMLLYNVCYLAHTQVIDVPLAHAGDVLGNLWAVCCSPELGRRAHATRPLLPPPTPASFPLDFSQLLQATAATPARARARGTGGRTKEVKTERIVEEDEGWDLLDADADFIG</sequence>
<dbReference type="Pfam" id="PF10186">
    <property type="entry name" value="ATG14"/>
    <property type="match status" value="2"/>
</dbReference>
<dbReference type="AlphaFoldDB" id="A0A5C2SFX9"/>
<evidence type="ECO:0000313" key="6">
    <source>
        <dbReference type="Proteomes" id="UP000313359"/>
    </source>
</evidence>
<feature type="region of interest" description="Disordered" evidence="4">
    <location>
        <begin position="387"/>
        <end position="471"/>
    </location>
</feature>
<gene>
    <name evidence="5" type="ORF">L227DRAFT_523860</name>
</gene>
<feature type="compositionally biased region" description="Polar residues" evidence="4">
    <location>
        <begin position="176"/>
        <end position="205"/>
    </location>
</feature>
<evidence type="ECO:0000313" key="5">
    <source>
        <dbReference type="EMBL" id="RPD62167.1"/>
    </source>
</evidence>
<reference evidence="5" key="1">
    <citation type="journal article" date="2018" name="Genome Biol. Evol.">
        <title>Genomics and development of Lentinus tigrinus, a white-rot wood-decaying mushroom with dimorphic fruiting bodies.</title>
        <authorList>
            <person name="Wu B."/>
            <person name="Xu Z."/>
            <person name="Knudson A."/>
            <person name="Carlson A."/>
            <person name="Chen N."/>
            <person name="Kovaka S."/>
            <person name="LaButti K."/>
            <person name="Lipzen A."/>
            <person name="Pennachio C."/>
            <person name="Riley R."/>
            <person name="Schakwitz W."/>
            <person name="Umezawa K."/>
            <person name="Ohm R.A."/>
            <person name="Grigoriev I.V."/>
            <person name="Nagy L.G."/>
            <person name="Gibbons J."/>
            <person name="Hibbett D."/>
        </authorList>
    </citation>
    <scope>NUCLEOTIDE SEQUENCE [LARGE SCALE GENOMIC DNA]</scope>
    <source>
        <strain evidence="5">ALCF2SS1-6</strain>
    </source>
</reference>
<feature type="compositionally biased region" description="Low complexity" evidence="4">
    <location>
        <begin position="166"/>
        <end position="175"/>
    </location>
</feature>
<dbReference type="PANTHER" id="PTHR15157:SF5">
    <property type="entry name" value="UV RADIATION RESISTANCE-ASSOCIATED GENE PROTEIN"/>
    <property type="match status" value="1"/>
</dbReference>
<evidence type="ECO:0000256" key="3">
    <source>
        <dbReference type="ARBA" id="ARBA00023054"/>
    </source>
</evidence>
<dbReference type="OrthoDB" id="16772at2759"/>
<proteinExistence type="inferred from homology"/>
<dbReference type="STRING" id="1328759.A0A5C2SFX9"/>
<feature type="compositionally biased region" description="Polar residues" evidence="4">
    <location>
        <begin position="444"/>
        <end position="458"/>
    </location>
</feature>
<dbReference type="PANTHER" id="PTHR15157">
    <property type="entry name" value="UV RADIATION RESISTANCE-ASSOCIATED GENE PROTEIN"/>
    <property type="match status" value="1"/>
</dbReference>
<comment type="similarity">
    <text evidence="1">Belongs to the ATG14 family.</text>
</comment>
<organism evidence="5 6">
    <name type="scientific">Lentinus tigrinus ALCF2SS1-6</name>
    <dbReference type="NCBI Taxonomy" id="1328759"/>
    <lineage>
        <taxon>Eukaryota</taxon>
        <taxon>Fungi</taxon>
        <taxon>Dikarya</taxon>
        <taxon>Basidiomycota</taxon>
        <taxon>Agaricomycotina</taxon>
        <taxon>Agaricomycetes</taxon>
        <taxon>Polyporales</taxon>
        <taxon>Polyporaceae</taxon>
        <taxon>Lentinus</taxon>
    </lineage>
</organism>
<name>A0A5C2SFX9_9APHY</name>